<gene>
    <name evidence="2" type="ORF">K0M31_018685</name>
</gene>
<name>A0AA40G4I4_9HYME</name>
<comment type="caution">
    <text evidence="2">The sequence shown here is derived from an EMBL/GenBank/DDBJ whole genome shotgun (WGS) entry which is preliminary data.</text>
</comment>
<keyword evidence="3" id="KW-1185">Reference proteome</keyword>
<reference evidence="2" key="1">
    <citation type="submission" date="2021-10" db="EMBL/GenBank/DDBJ databases">
        <title>Melipona bicolor Genome sequencing and assembly.</title>
        <authorList>
            <person name="Araujo N.S."/>
            <person name="Arias M.C."/>
        </authorList>
    </citation>
    <scope>NUCLEOTIDE SEQUENCE</scope>
    <source>
        <strain evidence="2">USP_2M_L1-L4_2017</strain>
        <tissue evidence="2">Whole body</tissue>
    </source>
</reference>
<proteinExistence type="predicted"/>
<evidence type="ECO:0000256" key="1">
    <source>
        <dbReference type="SAM" id="MobiDB-lite"/>
    </source>
</evidence>
<sequence>MKRWRMTLNLPSDLRFDSKTSSAECHDKENLDESPEISGPSNVASQVPRNGDSTVKKRDGKSVDRTTLKAVQEIFRSICLLS</sequence>
<evidence type="ECO:0000313" key="2">
    <source>
        <dbReference type="EMBL" id="KAK1130559.1"/>
    </source>
</evidence>
<feature type="region of interest" description="Disordered" evidence="1">
    <location>
        <begin position="18"/>
        <end position="63"/>
    </location>
</feature>
<protein>
    <submittedName>
        <fullName evidence="2">Uncharacterized protein</fullName>
    </submittedName>
</protein>
<accession>A0AA40G4I4</accession>
<feature type="compositionally biased region" description="Polar residues" evidence="1">
    <location>
        <begin position="39"/>
        <end position="53"/>
    </location>
</feature>
<dbReference type="Proteomes" id="UP001177670">
    <property type="component" value="Unassembled WGS sequence"/>
</dbReference>
<feature type="compositionally biased region" description="Basic and acidic residues" evidence="1">
    <location>
        <begin position="54"/>
        <end position="63"/>
    </location>
</feature>
<feature type="compositionally biased region" description="Basic and acidic residues" evidence="1">
    <location>
        <begin position="18"/>
        <end position="31"/>
    </location>
</feature>
<evidence type="ECO:0000313" key="3">
    <source>
        <dbReference type="Proteomes" id="UP001177670"/>
    </source>
</evidence>
<dbReference type="AlphaFoldDB" id="A0AA40G4I4"/>
<dbReference type="EMBL" id="JAHYIQ010000007">
    <property type="protein sequence ID" value="KAK1130559.1"/>
    <property type="molecule type" value="Genomic_DNA"/>
</dbReference>
<organism evidence="2 3">
    <name type="scientific">Melipona bicolor</name>
    <dbReference type="NCBI Taxonomy" id="60889"/>
    <lineage>
        <taxon>Eukaryota</taxon>
        <taxon>Metazoa</taxon>
        <taxon>Ecdysozoa</taxon>
        <taxon>Arthropoda</taxon>
        <taxon>Hexapoda</taxon>
        <taxon>Insecta</taxon>
        <taxon>Pterygota</taxon>
        <taxon>Neoptera</taxon>
        <taxon>Endopterygota</taxon>
        <taxon>Hymenoptera</taxon>
        <taxon>Apocrita</taxon>
        <taxon>Aculeata</taxon>
        <taxon>Apoidea</taxon>
        <taxon>Anthophila</taxon>
        <taxon>Apidae</taxon>
        <taxon>Melipona</taxon>
    </lineage>
</organism>